<protein>
    <submittedName>
        <fullName evidence="2">Uncharacterized protein</fullName>
    </submittedName>
</protein>
<dbReference type="EMBL" id="JAOPGA020001004">
    <property type="protein sequence ID" value="KAL0483957.1"/>
    <property type="molecule type" value="Genomic_DNA"/>
</dbReference>
<accession>A0AAW2Z3X2</accession>
<proteinExistence type="predicted"/>
<feature type="signal peptide" evidence="1">
    <location>
        <begin position="1"/>
        <end position="19"/>
    </location>
</feature>
<feature type="chain" id="PRO_5043351911" evidence="1">
    <location>
        <begin position="20"/>
        <end position="278"/>
    </location>
</feature>
<dbReference type="Proteomes" id="UP001431209">
    <property type="component" value="Unassembled WGS sequence"/>
</dbReference>
<reference evidence="2 3" key="1">
    <citation type="submission" date="2024-03" db="EMBL/GenBank/DDBJ databases">
        <title>The Acrasis kona genome and developmental transcriptomes reveal deep origins of eukaryotic multicellular pathways.</title>
        <authorList>
            <person name="Sheikh S."/>
            <person name="Fu C.-J."/>
            <person name="Brown M.W."/>
            <person name="Baldauf S.L."/>
        </authorList>
    </citation>
    <scope>NUCLEOTIDE SEQUENCE [LARGE SCALE GENOMIC DNA]</scope>
    <source>
        <strain evidence="2 3">ATCC MYA-3509</strain>
    </source>
</reference>
<keyword evidence="3" id="KW-1185">Reference proteome</keyword>
<evidence type="ECO:0000313" key="2">
    <source>
        <dbReference type="EMBL" id="KAL0483957.1"/>
    </source>
</evidence>
<name>A0AAW2Z3X2_9EUKA</name>
<evidence type="ECO:0000313" key="3">
    <source>
        <dbReference type="Proteomes" id="UP001431209"/>
    </source>
</evidence>
<dbReference type="AlphaFoldDB" id="A0AAW2Z3X2"/>
<keyword evidence="1" id="KW-0732">Signal</keyword>
<organism evidence="2 3">
    <name type="scientific">Acrasis kona</name>
    <dbReference type="NCBI Taxonomy" id="1008807"/>
    <lineage>
        <taxon>Eukaryota</taxon>
        <taxon>Discoba</taxon>
        <taxon>Heterolobosea</taxon>
        <taxon>Tetramitia</taxon>
        <taxon>Eutetramitia</taxon>
        <taxon>Acrasidae</taxon>
        <taxon>Acrasis</taxon>
    </lineage>
</organism>
<comment type="caution">
    <text evidence="2">The sequence shown here is derived from an EMBL/GenBank/DDBJ whole genome shotgun (WGS) entry which is preliminary data.</text>
</comment>
<evidence type="ECO:0000256" key="1">
    <source>
        <dbReference type="SAM" id="SignalP"/>
    </source>
</evidence>
<sequence>MMRLLVLLSFVAAASFVTAFGGGGGFRSGGGGGGYRAAAPVMRAPAIPAIRSPAISSLMSPRSIGGPSYRPPSFSTTNRAPPSNAFVARTPFTPFRAPQAPAFRPAFRPSSNFGLSGPRMPASSLTRTNIDTSSFKLTGPSAPRNSIGAAPSIRYGFRTGAKPVYRPPAFSQIGTNRGYGKVPNPGFTIGGKANNRFNTNVRPGTMFGNNAFGPNYFQKTRGYQWPKIGMPNLRYGYKPGLKAQTFANNGLKIDHNFIKKEEGMKLNMYVPTRHGKVN</sequence>
<gene>
    <name evidence="2" type="ORF">AKO1_014484</name>
</gene>